<dbReference type="InterPro" id="IPR006140">
    <property type="entry name" value="D-isomer_DH_NAD-bd"/>
</dbReference>
<dbReference type="STRING" id="306541.SAMN05421668_1134"/>
<reference evidence="7 10" key="2">
    <citation type="submission" date="2019-07" db="EMBL/GenBank/DDBJ databases">
        <title>Whole genome shotgun sequence of Halolactibacillus miurensis NBRC 100873.</title>
        <authorList>
            <person name="Hosoyama A."/>
            <person name="Uohara A."/>
            <person name="Ohji S."/>
            <person name="Ichikawa N."/>
        </authorList>
    </citation>
    <scope>NUCLEOTIDE SEQUENCE [LARGE SCALE GENOMIC DNA]</scope>
    <source>
        <strain evidence="7 10">NBRC 100873</strain>
    </source>
</reference>
<feature type="domain" description="D-isomer specific 2-hydroxyacid dehydrogenase catalytic" evidence="5">
    <location>
        <begin position="12"/>
        <end position="302"/>
    </location>
</feature>
<keyword evidence="3" id="KW-0520">NAD</keyword>
<gene>
    <name evidence="7" type="ORF">HMI01_13180</name>
    <name evidence="8" type="ORF">SAMN05421668_1134</name>
</gene>
<evidence type="ECO:0000313" key="7">
    <source>
        <dbReference type="EMBL" id="GEM04330.1"/>
    </source>
</evidence>
<dbReference type="AlphaFoldDB" id="A0A1I6T6P1"/>
<protein>
    <submittedName>
        <fullName evidence="7 8">Glycerate dehydrogenase</fullName>
    </submittedName>
</protein>
<dbReference type="EMBL" id="BJWJ01000011">
    <property type="protein sequence ID" value="GEM04330.1"/>
    <property type="molecule type" value="Genomic_DNA"/>
</dbReference>
<dbReference type="PANTHER" id="PTHR43333">
    <property type="entry name" value="2-HACID_DH_C DOMAIN-CONTAINING PROTEIN"/>
    <property type="match status" value="1"/>
</dbReference>
<keyword evidence="2 4" id="KW-0560">Oxidoreductase</keyword>
<dbReference type="GO" id="GO:0016616">
    <property type="term" value="F:oxidoreductase activity, acting on the CH-OH group of donors, NAD or NADP as acceptor"/>
    <property type="evidence" value="ECO:0007669"/>
    <property type="project" value="InterPro"/>
</dbReference>
<name>A0A1I6T6P1_9BACI</name>
<dbReference type="SUPFAM" id="SSF51735">
    <property type="entry name" value="NAD(P)-binding Rossmann-fold domains"/>
    <property type="match status" value="1"/>
</dbReference>
<dbReference type="Pfam" id="PF02826">
    <property type="entry name" value="2-Hacid_dh_C"/>
    <property type="match status" value="1"/>
</dbReference>
<evidence type="ECO:0000256" key="3">
    <source>
        <dbReference type="ARBA" id="ARBA00023027"/>
    </source>
</evidence>
<keyword evidence="10" id="KW-1185">Reference proteome</keyword>
<accession>A0A1I6T6P1</accession>
<dbReference type="InterPro" id="IPR029753">
    <property type="entry name" value="D-isomer_DH_CS"/>
</dbReference>
<evidence type="ECO:0000313" key="10">
    <source>
        <dbReference type="Proteomes" id="UP000321773"/>
    </source>
</evidence>
<evidence type="ECO:0000259" key="6">
    <source>
        <dbReference type="Pfam" id="PF02826"/>
    </source>
</evidence>
<comment type="similarity">
    <text evidence="1 4">Belongs to the D-isomer specific 2-hydroxyacid dehydrogenase family.</text>
</comment>
<evidence type="ECO:0000259" key="5">
    <source>
        <dbReference type="Pfam" id="PF00389"/>
    </source>
</evidence>
<evidence type="ECO:0000256" key="2">
    <source>
        <dbReference type="ARBA" id="ARBA00023002"/>
    </source>
</evidence>
<dbReference type="Pfam" id="PF00389">
    <property type="entry name" value="2-Hacid_dh"/>
    <property type="match status" value="1"/>
</dbReference>
<reference evidence="8 9" key="1">
    <citation type="submission" date="2016-10" db="EMBL/GenBank/DDBJ databases">
        <authorList>
            <person name="de Groot N.N."/>
        </authorList>
    </citation>
    <scope>NUCLEOTIDE SEQUENCE [LARGE SCALE GENOMIC DNA]</scope>
    <source>
        <strain evidence="8 9">DSM 17074</strain>
    </source>
</reference>
<dbReference type="SUPFAM" id="SSF52283">
    <property type="entry name" value="Formate/glycerate dehydrogenase catalytic domain-like"/>
    <property type="match status" value="1"/>
</dbReference>
<dbReference type="InterPro" id="IPR006139">
    <property type="entry name" value="D-isomer_2_OHA_DH_cat_dom"/>
</dbReference>
<dbReference type="CDD" id="cd05300">
    <property type="entry name" value="2-Hacid_dh_1"/>
    <property type="match status" value="1"/>
</dbReference>
<dbReference type="EMBL" id="FPAI01000013">
    <property type="protein sequence ID" value="SFS84823.1"/>
    <property type="molecule type" value="Genomic_DNA"/>
</dbReference>
<organism evidence="8 9">
    <name type="scientific">Halolactibacillus miurensis</name>
    <dbReference type="NCBI Taxonomy" id="306541"/>
    <lineage>
        <taxon>Bacteria</taxon>
        <taxon>Bacillati</taxon>
        <taxon>Bacillota</taxon>
        <taxon>Bacilli</taxon>
        <taxon>Bacillales</taxon>
        <taxon>Bacillaceae</taxon>
        <taxon>Halolactibacillus</taxon>
    </lineage>
</organism>
<dbReference type="PROSITE" id="PS00671">
    <property type="entry name" value="D_2_HYDROXYACID_DH_3"/>
    <property type="match status" value="1"/>
</dbReference>
<sequence length="315" mass="35700">MQVISTTRLTENLEQKLVHDYPNVTFRFFSSIEKVTNVSEAEVLITYGDDVTEAILEQATALKWIMVISAGLDEMPLAWIDEQNIRVTNARGIHKHPMSEYAMAMLLGHYREMFTFYEQQKQHKWNQRVKTKEINNRKMTIVGAGAIGEELARLAQAFDIETTAVTKSGGKRNNFNHSVTLNQIDDVLEDSDFVVSILPSTQETRPFYLPHHFTCMKSSAVFLNMGRGDVVEADVLIKALDEGDISHAILDVAPLEPLPEGHPFWDHEKITLTPHISGKSSQYLPRAIAIFQENLSQYLVDGTLTINHIDLKRGY</sequence>
<dbReference type="GO" id="GO:0051287">
    <property type="term" value="F:NAD binding"/>
    <property type="evidence" value="ECO:0007669"/>
    <property type="project" value="InterPro"/>
</dbReference>
<dbReference type="RefSeq" id="WP_062321159.1">
    <property type="nucleotide sequence ID" value="NZ_BJWJ01000011.1"/>
</dbReference>
<evidence type="ECO:0000313" key="9">
    <source>
        <dbReference type="Proteomes" id="UP000199139"/>
    </source>
</evidence>
<proteinExistence type="inferred from homology"/>
<evidence type="ECO:0000256" key="4">
    <source>
        <dbReference type="RuleBase" id="RU003719"/>
    </source>
</evidence>
<dbReference type="Proteomes" id="UP000199139">
    <property type="component" value="Unassembled WGS sequence"/>
</dbReference>
<dbReference type="PANTHER" id="PTHR43333:SF1">
    <property type="entry name" value="D-ISOMER SPECIFIC 2-HYDROXYACID DEHYDROGENASE NAD-BINDING DOMAIN-CONTAINING PROTEIN"/>
    <property type="match status" value="1"/>
</dbReference>
<dbReference type="OrthoDB" id="9805416at2"/>
<evidence type="ECO:0000313" key="8">
    <source>
        <dbReference type="EMBL" id="SFS84823.1"/>
    </source>
</evidence>
<dbReference type="Proteomes" id="UP000321773">
    <property type="component" value="Unassembled WGS sequence"/>
</dbReference>
<feature type="domain" description="D-isomer specific 2-hydroxyacid dehydrogenase NAD-binding" evidence="6">
    <location>
        <begin position="103"/>
        <end position="277"/>
    </location>
</feature>
<dbReference type="Gene3D" id="3.40.50.720">
    <property type="entry name" value="NAD(P)-binding Rossmann-like Domain"/>
    <property type="match status" value="2"/>
</dbReference>
<evidence type="ECO:0000256" key="1">
    <source>
        <dbReference type="ARBA" id="ARBA00005854"/>
    </source>
</evidence>
<dbReference type="InterPro" id="IPR036291">
    <property type="entry name" value="NAD(P)-bd_dom_sf"/>
</dbReference>